<dbReference type="InterPro" id="IPR013149">
    <property type="entry name" value="ADH-like_C"/>
</dbReference>
<evidence type="ECO:0000256" key="4">
    <source>
        <dbReference type="ARBA" id="ARBA00022833"/>
    </source>
</evidence>
<reference evidence="11" key="2">
    <citation type="submission" date="2023-03" db="EMBL/GenBank/DDBJ databases">
        <authorList>
            <person name="Inwood S.N."/>
            <person name="Skelly J.G."/>
            <person name="Guhlin J."/>
            <person name="Harrop T.W.R."/>
            <person name="Goldson S.G."/>
            <person name="Dearden P.K."/>
        </authorList>
    </citation>
    <scope>NUCLEOTIDE SEQUENCE</scope>
    <source>
        <strain evidence="11">Irish</strain>
        <tissue evidence="11">Whole body</tissue>
    </source>
</reference>
<dbReference type="InterPro" id="IPR011032">
    <property type="entry name" value="GroES-like_sf"/>
</dbReference>
<keyword evidence="6" id="KW-0520">NAD</keyword>
<dbReference type="InterPro" id="IPR036291">
    <property type="entry name" value="NAD(P)-bd_dom_sf"/>
</dbReference>
<keyword evidence="3 9" id="KW-0479">Metal-binding</keyword>
<dbReference type="InterPro" id="IPR002328">
    <property type="entry name" value="ADH_Zn_CS"/>
</dbReference>
<dbReference type="Pfam" id="PF00107">
    <property type="entry name" value="ADH_zinc_N"/>
    <property type="match status" value="1"/>
</dbReference>
<evidence type="ECO:0000256" key="9">
    <source>
        <dbReference type="RuleBase" id="RU361277"/>
    </source>
</evidence>
<dbReference type="FunFam" id="3.40.50.720:FF:000068">
    <property type="entry name" value="Sorbitol dehydrogenase"/>
    <property type="match status" value="1"/>
</dbReference>
<dbReference type="GO" id="GO:0008270">
    <property type="term" value="F:zinc ion binding"/>
    <property type="evidence" value="ECO:0007669"/>
    <property type="project" value="InterPro"/>
</dbReference>
<dbReference type="EMBL" id="JAQQBS010000001">
    <property type="protein sequence ID" value="KAK0178134.1"/>
    <property type="molecule type" value="Genomic_DNA"/>
</dbReference>
<evidence type="ECO:0000256" key="3">
    <source>
        <dbReference type="ARBA" id="ARBA00022723"/>
    </source>
</evidence>
<gene>
    <name evidence="11" type="ORF">PV328_002111</name>
</gene>
<dbReference type="AlphaFoldDB" id="A0AA39KY71"/>
<keyword evidence="12" id="KW-1185">Reference proteome</keyword>
<dbReference type="GO" id="GO:0006062">
    <property type="term" value="P:sorbitol catabolic process"/>
    <property type="evidence" value="ECO:0007669"/>
    <property type="project" value="TreeGrafter"/>
</dbReference>
<proteinExistence type="inferred from homology"/>
<name>A0AA39KY71_9HYME</name>
<comment type="cofactor">
    <cofactor evidence="1 9">
        <name>Zn(2+)</name>
        <dbReference type="ChEBI" id="CHEBI:29105"/>
    </cofactor>
</comment>
<accession>A0AA39KY71</accession>
<feature type="domain" description="Enoyl reductase (ER)" evidence="10">
    <location>
        <begin position="12"/>
        <end position="347"/>
    </location>
</feature>
<dbReference type="Gene3D" id="3.90.180.10">
    <property type="entry name" value="Medium-chain alcohol dehydrogenases, catalytic domain"/>
    <property type="match status" value="1"/>
</dbReference>
<comment type="similarity">
    <text evidence="2 9">Belongs to the zinc-containing alcohol dehydrogenase family.</text>
</comment>
<evidence type="ECO:0000256" key="7">
    <source>
        <dbReference type="ARBA" id="ARBA00026132"/>
    </source>
</evidence>
<dbReference type="SUPFAM" id="SSF50129">
    <property type="entry name" value="GroES-like"/>
    <property type="match status" value="1"/>
</dbReference>
<protein>
    <recommendedName>
        <fullName evidence="7">Sorbitol dehydrogenase</fullName>
    </recommendedName>
    <alternativeName>
        <fullName evidence="8">Polyol dehydrogenase</fullName>
    </alternativeName>
</protein>
<dbReference type="Gene3D" id="3.40.50.720">
    <property type="entry name" value="NAD(P)-binding Rossmann-like Domain"/>
    <property type="match status" value="1"/>
</dbReference>
<evidence type="ECO:0000256" key="6">
    <source>
        <dbReference type="ARBA" id="ARBA00023027"/>
    </source>
</evidence>
<evidence type="ECO:0000313" key="11">
    <source>
        <dbReference type="EMBL" id="KAK0178134.1"/>
    </source>
</evidence>
<evidence type="ECO:0000313" key="12">
    <source>
        <dbReference type="Proteomes" id="UP001168990"/>
    </source>
</evidence>
<keyword evidence="4 9" id="KW-0862">Zinc</keyword>
<dbReference type="InterPro" id="IPR020843">
    <property type="entry name" value="ER"/>
</dbReference>
<evidence type="ECO:0000256" key="2">
    <source>
        <dbReference type="ARBA" id="ARBA00008072"/>
    </source>
</evidence>
<evidence type="ECO:0000256" key="8">
    <source>
        <dbReference type="ARBA" id="ARBA00032485"/>
    </source>
</evidence>
<dbReference type="Proteomes" id="UP001168990">
    <property type="component" value="Unassembled WGS sequence"/>
</dbReference>
<dbReference type="Pfam" id="PF08240">
    <property type="entry name" value="ADH_N"/>
    <property type="match status" value="1"/>
</dbReference>
<evidence type="ECO:0000259" key="10">
    <source>
        <dbReference type="SMART" id="SM00829"/>
    </source>
</evidence>
<dbReference type="PROSITE" id="PS00059">
    <property type="entry name" value="ADH_ZINC"/>
    <property type="match status" value="1"/>
</dbReference>
<reference evidence="11" key="1">
    <citation type="journal article" date="2023" name="bioRxiv">
        <title>Scaffold-level genome assemblies of two parasitoid biocontrol wasps reveal the parthenogenesis mechanism and an associated novel virus.</title>
        <authorList>
            <person name="Inwood S."/>
            <person name="Skelly J."/>
            <person name="Guhlin J."/>
            <person name="Harrop T."/>
            <person name="Goldson S."/>
            <person name="Dearden P."/>
        </authorList>
    </citation>
    <scope>NUCLEOTIDE SEQUENCE</scope>
    <source>
        <strain evidence="11">Irish</strain>
        <tissue evidence="11">Whole body</tissue>
    </source>
</reference>
<dbReference type="CDD" id="cd05285">
    <property type="entry name" value="sorbitol_DH"/>
    <property type="match status" value="1"/>
</dbReference>
<comment type="caution">
    <text evidence="11">The sequence shown here is derived from an EMBL/GenBank/DDBJ whole genome shotgun (WGS) entry which is preliminary data.</text>
</comment>
<dbReference type="InterPro" id="IPR013154">
    <property type="entry name" value="ADH-like_N"/>
</dbReference>
<evidence type="ECO:0000256" key="1">
    <source>
        <dbReference type="ARBA" id="ARBA00001947"/>
    </source>
</evidence>
<sequence>MAQDNLTAVLYGINDIRLEQTPIEEPSDNEVLLEMACVGICGSDVHYLVNGRIGDFVVEKPMIIGHESSGKVAKLGKNVKNLKVGDRVAIEPGVSCRICHFCKEGRYNLCKDMVFCATPPVHGSLRRYFKHAADFCYKLPDHMSYEEGALLEPLSVGVHACKRANIGIGSKVLILGAGPIGLVSLLVAKAMGATVVAITDLVERRLILAKQLGADKVALIDKNMKEDDTVKLIHNIFDGEPDKTIEATGAQSSIRLAILATKSGGCSVLVGMGAPEVQVPLINALIREVDIRGVFRYANDYADALDLVATGKVDVKPLVTHNFNIEQTVDAFEAAKSVSSGAIKVMIHCQ</sequence>
<dbReference type="InterPro" id="IPR045306">
    <property type="entry name" value="SDH-like"/>
</dbReference>
<dbReference type="PANTHER" id="PTHR43161">
    <property type="entry name" value="SORBITOL DEHYDROGENASE"/>
    <property type="match status" value="1"/>
</dbReference>
<organism evidence="11 12">
    <name type="scientific">Microctonus aethiopoides</name>
    <dbReference type="NCBI Taxonomy" id="144406"/>
    <lineage>
        <taxon>Eukaryota</taxon>
        <taxon>Metazoa</taxon>
        <taxon>Ecdysozoa</taxon>
        <taxon>Arthropoda</taxon>
        <taxon>Hexapoda</taxon>
        <taxon>Insecta</taxon>
        <taxon>Pterygota</taxon>
        <taxon>Neoptera</taxon>
        <taxon>Endopterygota</taxon>
        <taxon>Hymenoptera</taxon>
        <taxon>Apocrita</taxon>
        <taxon>Ichneumonoidea</taxon>
        <taxon>Braconidae</taxon>
        <taxon>Euphorinae</taxon>
        <taxon>Microctonus</taxon>
    </lineage>
</organism>
<dbReference type="SMART" id="SM00829">
    <property type="entry name" value="PKS_ER"/>
    <property type="match status" value="1"/>
</dbReference>
<keyword evidence="5" id="KW-0560">Oxidoreductase</keyword>
<dbReference type="GO" id="GO:0003939">
    <property type="term" value="F:L-iditol 2-dehydrogenase (NAD+) activity"/>
    <property type="evidence" value="ECO:0007669"/>
    <property type="project" value="TreeGrafter"/>
</dbReference>
<dbReference type="SUPFAM" id="SSF51735">
    <property type="entry name" value="NAD(P)-binding Rossmann-fold domains"/>
    <property type="match status" value="1"/>
</dbReference>
<dbReference type="PANTHER" id="PTHR43161:SF9">
    <property type="entry name" value="SORBITOL DEHYDROGENASE"/>
    <property type="match status" value="1"/>
</dbReference>
<evidence type="ECO:0000256" key="5">
    <source>
        <dbReference type="ARBA" id="ARBA00023002"/>
    </source>
</evidence>